<protein>
    <recommendedName>
        <fullName evidence="6">SAM domain-containing protein</fullName>
    </recommendedName>
</protein>
<evidence type="ECO:0000256" key="1">
    <source>
        <dbReference type="SAM" id="MobiDB-lite"/>
    </source>
</evidence>
<evidence type="ECO:0000313" key="2">
    <source>
        <dbReference type="EMBL" id="KAA1077189.1"/>
    </source>
</evidence>
<dbReference type="Proteomes" id="UP000325313">
    <property type="component" value="Unassembled WGS sequence"/>
</dbReference>
<dbReference type="EMBL" id="VSWC01000131">
    <property type="protein sequence ID" value="KAA1080328.1"/>
    <property type="molecule type" value="Genomic_DNA"/>
</dbReference>
<dbReference type="EMBL" id="VDEP01000452">
    <property type="protein sequence ID" value="KAA1077189.1"/>
    <property type="molecule type" value="Genomic_DNA"/>
</dbReference>
<dbReference type="Proteomes" id="UP000324748">
    <property type="component" value="Unassembled WGS sequence"/>
</dbReference>
<organism evidence="3 4">
    <name type="scientific">Puccinia graminis f. sp. tritici</name>
    <dbReference type="NCBI Taxonomy" id="56615"/>
    <lineage>
        <taxon>Eukaryota</taxon>
        <taxon>Fungi</taxon>
        <taxon>Dikarya</taxon>
        <taxon>Basidiomycota</taxon>
        <taxon>Pucciniomycotina</taxon>
        <taxon>Pucciniomycetes</taxon>
        <taxon>Pucciniales</taxon>
        <taxon>Pucciniaceae</taxon>
        <taxon>Puccinia</taxon>
    </lineage>
</organism>
<evidence type="ECO:0008006" key="6">
    <source>
        <dbReference type="Google" id="ProtNLM"/>
    </source>
</evidence>
<sequence length="113" mass="12632">MDQPHGYEDNAVKLECPDSDPDSDPADHFSPGSRGSPAPSILSNTRHRFDLSMRDFLECCHIPPEDPAILKLLKDHQIHHWTAFKNVSKEELKELGFAFGPCQLIIAGVLRAN</sequence>
<name>A0A5B0MW93_PUCGR</name>
<reference evidence="4 5" key="1">
    <citation type="submission" date="2019-05" db="EMBL/GenBank/DDBJ databases">
        <title>Emergence of the Ug99 lineage of the wheat stem rust pathogen through somatic hybridization.</title>
        <authorList>
            <person name="Li F."/>
            <person name="Upadhyaya N.M."/>
            <person name="Sperschneider J."/>
            <person name="Matny O."/>
            <person name="Nguyen-Phuc H."/>
            <person name="Mago R."/>
            <person name="Raley C."/>
            <person name="Miller M.E."/>
            <person name="Silverstein K.A.T."/>
            <person name="Henningsen E."/>
            <person name="Hirsch C.D."/>
            <person name="Visser B."/>
            <person name="Pretorius Z.A."/>
            <person name="Steffenson B.J."/>
            <person name="Schwessinger B."/>
            <person name="Dodds P.N."/>
            <person name="Figueroa M."/>
        </authorList>
    </citation>
    <scope>NUCLEOTIDE SEQUENCE [LARGE SCALE GENOMIC DNA]</scope>
    <source>
        <strain evidence="3">21-0</strain>
        <strain evidence="2 5">Ug99</strain>
    </source>
</reference>
<feature type="region of interest" description="Disordered" evidence="1">
    <location>
        <begin position="1"/>
        <end position="42"/>
    </location>
</feature>
<gene>
    <name evidence="3" type="ORF">PGT21_002568</name>
    <name evidence="2" type="ORF">PGTUg99_003117</name>
</gene>
<proteinExistence type="predicted"/>
<feature type="compositionally biased region" description="Basic and acidic residues" evidence="1">
    <location>
        <begin position="1"/>
        <end position="16"/>
    </location>
</feature>
<evidence type="ECO:0000313" key="4">
    <source>
        <dbReference type="Proteomes" id="UP000324748"/>
    </source>
</evidence>
<comment type="caution">
    <text evidence="3">The sequence shown here is derived from an EMBL/GenBank/DDBJ whole genome shotgun (WGS) entry which is preliminary data.</text>
</comment>
<keyword evidence="4" id="KW-1185">Reference proteome</keyword>
<dbReference type="AlphaFoldDB" id="A0A5B0MW93"/>
<accession>A0A5B0MW93</accession>
<evidence type="ECO:0000313" key="5">
    <source>
        <dbReference type="Proteomes" id="UP000325313"/>
    </source>
</evidence>
<evidence type="ECO:0000313" key="3">
    <source>
        <dbReference type="EMBL" id="KAA1080328.1"/>
    </source>
</evidence>
<dbReference type="OrthoDB" id="2509314at2759"/>